<dbReference type="RefSeq" id="WP_189539278.1">
    <property type="nucleotide sequence ID" value="NZ_BMZD01000002.1"/>
</dbReference>
<comment type="caution">
    <text evidence="1">The sequence shown here is derived from an EMBL/GenBank/DDBJ whole genome shotgun (WGS) entry which is preliminary data.</text>
</comment>
<reference evidence="1" key="1">
    <citation type="journal article" date="2014" name="Int. J. Syst. Evol. Microbiol.">
        <title>Complete genome sequence of Corynebacterium casei LMG S-19264T (=DSM 44701T), isolated from a smear-ripened cheese.</title>
        <authorList>
            <consortium name="US DOE Joint Genome Institute (JGI-PGF)"/>
            <person name="Walter F."/>
            <person name="Albersmeier A."/>
            <person name="Kalinowski J."/>
            <person name="Ruckert C."/>
        </authorList>
    </citation>
    <scope>NUCLEOTIDE SEQUENCE</scope>
    <source>
        <strain evidence="1">KCTC 32422</strain>
    </source>
</reference>
<dbReference type="AlphaFoldDB" id="A0A918VD33"/>
<dbReference type="Proteomes" id="UP000634139">
    <property type="component" value="Unassembled WGS sequence"/>
</dbReference>
<protein>
    <submittedName>
        <fullName evidence="1">Uncharacterized protein</fullName>
    </submittedName>
</protein>
<evidence type="ECO:0000313" key="1">
    <source>
        <dbReference type="EMBL" id="GGZ92143.1"/>
    </source>
</evidence>
<keyword evidence="2" id="KW-1185">Reference proteome</keyword>
<proteinExistence type="predicted"/>
<evidence type="ECO:0000313" key="2">
    <source>
        <dbReference type="Proteomes" id="UP000634139"/>
    </source>
</evidence>
<gene>
    <name evidence="1" type="ORF">GCM10011617_09480</name>
</gene>
<name>A0A918VD33_9SPHN</name>
<reference evidence="1" key="2">
    <citation type="submission" date="2020-09" db="EMBL/GenBank/DDBJ databases">
        <authorList>
            <person name="Sun Q."/>
            <person name="Kim S."/>
        </authorList>
    </citation>
    <scope>NUCLEOTIDE SEQUENCE</scope>
    <source>
        <strain evidence="1">KCTC 32422</strain>
    </source>
</reference>
<dbReference type="EMBL" id="BMZD01000002">
    <property type="protein sequence ID" value="GGZ92143.1"/>
    <property type="molecule type" value="Genomic_DNA"/>
</dbReference>
<organism evidence="1 2">
    <name type="scientific">Novosphingobium arvoryzae</name>
    <dbReference type="NCBI Taxonomy" id="1256514"/>
    <lineage>
        <taxon>Bacteria</taxon>
        <taxon>Pseudomonadati</taxon>
        <taxon>Pseudomonadota</taxon>
        <taxon>Alphaproteobacteria</taxon>
        <taxon>Sphingomonadales</taxon>
        <taxon>Sphingomonadaceae</taxon>
        <taxon>Novosphingobium</taxon>
    </lineage>
</organism>
<accession>A0A918VD33</accession>
<sequence length="48" mass="4692">MTTFTQIGRSIAAAATALTLSLVLISGTVSVPSTAQAHGASAYVSVVA</sequence>